<dbReference type="GO" id="GO:0046872">
    <property type="term" value="F:metal ion binding"/>
    <property type="evidence" value="ECO:0007669"/>
    <property type="project" value="UniProtKB-KW"/>
</dbReference>
<keyword evidence="4" id="KW-0413">Isomerase</keyword>
<dbReference type="InterPro" id="IPR008930">
    <property type="entry name" value="Terpenoid_cyclase/PrenylTrfase"/>
</dbReference>
<feature type="domain" description="Squalene cyclase C-terminal" evidence="3">
    <location>
        <begin position="281"/>
        <end position="511"/>
    </location>
</feature>
<evidence type="ECO:0000256" key="2">
    <source>
        <dbReference type="SAM" id="MobiDB-lite"/>
    </source>
</evidence>
<keyword evidence="5" id="KW-1185">Reference proteome</keyword>
<dbReference type="GO" id="GO:0051007">
    <property type="term" value="F:squalene-hopene cyclase activity"/>
    <property type="evidence" value="ECO:0007669"/>
    <property type="project" value="UniProtKB-EC"/>
</dbReference>
<reference evidence="4 5" key="1">
    <citation type="submission" date="2020-08" db="EMBL/GenBank/DDBJ databases">
        <title>Genomic Encyclopedia of Type Strains, Phase III (KMG-III): the genomes of soil and plant-associated and newly described type strains.</title>
        <authorList>
            <person name="Whitman W."/>
        </authorList>
    </citation>
    <scope>NUCLEOTIDE SEQUENCE [LARGE SCALE GENOMIC DNA]</scope>
    <source>
        <strain evidence="4 5">CECT 3237</strain>
    </source>
</reference>
<dbReference type="Gene3D" id="1.50.10.20">
    <property type="match status" value="1"/>
</dbReference>
<dbReference type="EMBL" id="JACHXE010000001">
    <property type="protein sequence ID" value="MBB3075465.1"/>
    <property type="molecule type" value="Genomic_DNA"/>
</dbReference>
<dbReference type="Proteomes" id="UP000572907">
    <property type="component" value="Unassembled WGS sequence"/>
</dbReference>
<dbReference type="EC" id="5.4.99.17" evidence="4"/>
<evidence type="ECO:0000313" key="4">
    <source>
        <dbReference type="EMBL" id="MBB3075465.1"/>
    </source>
</evidence>
<evidence type="ECO:0000256" key="1">
    <source>
        <dbReference type="ARBA" id="ARBA00022723"/>
    </source>
</evidence>
<protein>
    <submittedName>
        <fullName evidence="4">Squalene-hopene/tetraprenyl-beta-curcumene cyclase</fullName>
        <ecNumber evidence="4">4.2.1.129</ecNumber>
        <ecNumber evidence="4">5.4.99.17</ecNumber>
    </submittedName>
</protein>
<organism evidence="4 5">
    <name type="scientific">Streptomyces violarus</name>
    <dbReference type="NCBI Taxonomy" id="67380"/>
    <lineage>
        <taxon>Bacteria</taxon>
        <taxon>Bacillati</taxon>
        <taxon>Actinomycetota</taxon>
        <taxon>Actinomycetes</taxon>
        <taxon>Kitasatosporales</taxon>
        <taxon>Streptomycetaceae</taxon>
        <taxon>Streptomyces</taxon>
    </lineage>
</organism>
<dbReference type="GO" id="GO:0016829">
    <property type="term" value="F:lyase activity"/>
    <property type="evidence" value="ECO:0007669"/>
    <property type="project" value="UniProtKB-KW"/>
</dbReference>
<dbReference type="InterPro" id="IPR032696">
    <property type="entry name" value="SQ_cyclase_C"/>
</dbReference>
<evidence type="ECO:0000313" key="5">
    <source>
        <dbReference type="Proteomes" id="UP000572907"/>
    </source>
</evidence>
<dbReference type="Pfam" id="PF13243">
    <property type="entry name" value="SQHop_cyclase_C"/>
    <property type="match status" value="1"/>
</dbReference>
<dbReference type="AlphaFoldDB" id="A0A7W5F0H0"/>
<dbReference type="UniPathway" id="UPA00337"/>
<dbReference type="SUPFAM" id="SSF48239">
    <property type="entry name" value="Terpenoid cyclases/Protein prenyltransferases"/>
    <property type="match status" value="2"/>
</dbReference>
<evidence type="ECO:0000259" key="3">
    <source>
        <dbReference type="Pfam" id="PF13243"/>
    </source>
</evidence>
<proteinExistence type="predicted"/>
<accession>A0A7W5F0H0</accession>
<feature type="region of interest" description="Disordered" evidence="2">
    <location>
        <begin position="569"/>
        <end position="610"/>
    </location>
</feature>
<keyword evidence="4" id="KW-0456">Lyase</keyword>
<dbReference type="EC" id="4.2.1.129" evidence="4"/>
<name>A0A7W5F0H0_9ACTN</name>
<gene>
    <name evidence="4" type="ORF">FHS41_001934</name>
</gene>
<comment type="caution">
    <text evidence="4">The sequence shown here is derived from an EMBL/GenBank/DDBJ whole genome shotgun (WGS) entry which is preliminary data.</text>
</comment>
<dbReference type="RefSeq" id="WP_184589648.1">
    <property type="nucleotide sequence ID" value="NZ_BMUP01000001.1"/>
</dbReference>
<keyword evidence="1" id="KW-0479">Metal-binding</keyword>
<sequence>MRIAAPAACMPRWPHSALPAELAPATARLRSHLLDLIRPDGTLHSPCRSRVLESALLLALLDRARLEPPARSRLAAYLSLHCNSPEPLDRLMARAALHHRPGPAGLLDVEQFLARAPDFTGPRKRALLHAVLTLLDAAPTDDEIATAPEAFSLHGLHTWARVQVTAVKAVLAHARGHRLIDKGDLELLRSTQRPGTVWEANLLIHLSVLHALLPVPGQYPLVVEGVKTALQHQRPDGGMPFICDENTWVTATAGVALHAAGAAAPVMDLIARRLVALQHPAGGWSYTDGVQLPDVDCTSVAVEVLHLADPDTYRAPLRRALRALHALRGKDGGFPTYLTGAPSEACMTAAAANALSTQGPAYHHEFETAMSYLASQQRPDGSFPPDWSSSRLHTVSRAVLAASHHPRRGPDSPAQHIIRKAVTLVADCQNADGGWGQQDGDASDALSTAYALTALTTQNTPGPATRGAAYLLTQQRSDGSIASIPDSIGPRPFGFTVPALADVFTLLALGHLTRRLEPAPCRIPPVTNADKGGGVIRSSPARHRAARRPSLNAASEVAVKDRGQLWRTPRLAGGHPVRRHQAAGKPTGLHNDSDQLLAFSSAWTPGPHSG</sequence>
<feature type="region of interest" description="Disordered" evidence="2">
    <location>
        <begin position="523"/>
        <end position="553"/>
    </location>
</feature>
<dbReference type="CDD" id="cd00688">
    <property type="entry name" value="ISOPREN_C2_like"/>
    <property type="match status" value="1"/>
</dbReference>